<feature type="transmembrane region" description="Helical" evidence="1">
    <location>
        <begin position="164"/>
        <end position="188"/>
    </location>
</feature>
<evidence type="ECO:0000313" key="2">
    <source>
        <dbReference type="EMBL" id="KAE9446521.1"/>
    </source>
</evidence>
<evidence type="ECO:0000313" key="3">
    <source>
        <dbReference type="Proteomes" id="UP000428333"/>
    </source>
</evidence>
<keyword evidence="1" id="KW-0472">Membrane</keyword>
<accession>A0A6A4KTF1</accession>
<gene>
    <name evidence="2" type="ORF">C3L33_21597</name>
</gene>
<dbReference type="AlphaFoldDB" id="A0A6A4KTF1"/>
<organism evidence="2 3">
    <name type="scientific">Rhododendron williamsianum</name>
    <dbReference type="NCBI Taxonomy" id="262921"/>
    <lineage>
        <taxon>Eukaryota</taxon>
        <taxon>Viridiplantae</taxon>
        <taxon>Streptophyta</taxon>
        <taxon>Embryophyta</taxon>
        <taxon>Tracheophyta</taxon>
        <taxon>Spermatophyta</taxon>
        <taxon>Magnoliopsida</taxon>
        <taxon>eudicotyledons</taxon>
        <taxon>Gunneridae</taxon>
        <taxon>Pentapetalae</taxon>
        <taxon>asterids</taxon>
        <taxon>Ericales</taxon>
        <taxon>Ericaceae</taxon>
        <taxon>Ericoideae</taxon>
        <taxon>Rhodoreae</taxon>
        <taxon>Rhododendron</taxon>
    </lineage>
</organism>
<protein>
    <submittedName>
        <fullName evidence="2">Uncharacterized protein</fullName>
    </submittedName>
</protein>
<evidence type="ECO:0000256" key="1">
    <source>
        <dbReference type="SAM" id="Phobius"/>
    </source>
</evidence>
<comment type="caution">
    <text evidence="2">The sequence shown here is derived from an EMBL/GenBank/DDBJ whole genome shotgun (WGS) entry which is preliminary data.</text>
</comment>
<sequence length="249" mass="27204">MHGLAKVVGSIVSLSGALVYILVQGPPVYQADPKASSVSSTECYSKGDWMKGTLASISSNISCNNFSSLYNYSIIFNGFKSFGIDSLTIKMAGSNFYRGDILVADLGCREERSRFSSCVHSIVTSSNSLLISNIRDGNPSLGKVRALSSIVVKSTPISLILMTIYLRNIVAVSAVVCYLWGGSMASCVGNMKKEKPRKLNNKSQTPQRKLYRNALTSVTTEVKNDQSHAIVKEKNDEQDNIQVLYKEYS</sequence>
<keyword evidence="3" id="KW-1185">Reference proteome</keyword>
<feature type="non-terminal residue" evidence="2">
    <location>
        <position position="1"/>
    </location>
</feature>
<keyword evidence="1" id="KW-0812">Transmembrane</keyword>
<proteinExistence type="predicted"/>
<keyword evidence="1" id="KW-1133">Transmembrane helix</keyword>
<reference evidence="2 3" key="1">
    <citation type="journal article" date="2019" name="Genome Biol. Evol.">
        <title>The Rhododendron genome and chromosomal organization provide insight into shared whole-genome duplications across the heath family (Ericaceae).</title>
        <authorList>
            <person name="Soza V.L."/>
            <person name="Lindsley D."/>
            <person name="Waalkes A."/>
            <person name="Ramage E."/>
            <person name="Patwardhan R.P."/>
            <person name="Burton J.N."/>
            <person name="Adey A."/>
            <person name="Kumar A."/>
            <person name="Qiu R."/>
            <person name="Shendure J."/>
            <person name="Hall B."/>
        </authorList>
    </citation>
    <scope>NUCLEOTIDE SEQUENCE [LARGE SCALE GENOMIC DNA]</scope>
    <source>
        <strain evidence="2">RSF 1966-606</strain>
    </source>
</reference>
<dbReference type="Proteomes" id="UP000428333">
    <property type="component" value="Linkage Group LG13"/>
</dbReference>
<dbReference type="EMBL" id="QEFC01003751">
    <property type="protein sequence ID" value="KAE9446521.1"/>
    <property type="molecule type" value="Genomic_DNA"/>
</dbReference>
<name>A0A6A4KTF1_9ERIC</name>